<dbReference type="GO" id="GO:0016791">
    <property type="term" value="F:phosphatase activity"/>
    <property type="evidence" value="ECO:0007669"/>
    <property type="project" value="InterPro"/>
</dbReference>
<gene>
    <name evidence="14" type="ORF">X975_06201</name>
</gene>
<comment type="subcellular location">
    <subcellularLocation>
        <location evidence="3">Cytoplasm</location>
    </subcellularLocation>
    <subcellularLocation>
        <location evidence="2">Nucleus</location>
    </subcellularLocation>
</comment>
<dbReference type="InterPro" id="IPR006355">
    <property type="entry name" value="LHPP/HDHD2"/>
</dbReference>
<comment type="similarity">
    <text evidence="4">Belongs to the HAD-like hydrolase superfamily.</text>
</comment>
<comment type="catalytic activity">
    <reaction evidence="13">
        <text>diphosphate + H2O = 2 phosphate + H(+)</text>
        <dbReference type="Rhea" id="RHEA:24576"/>
        <dbReference type="ChEBI" id="CHEBI:15377"/>
        <dbReference type="ChEBI" id="CHEBI:15378"/>
        <dbReference type="ChEBI" id="CHEBI:33019"/>
        <dbReference type="ChEBI" id="CHEBI:43474"/>
        <dbReference type="EC" id="3.6.1.1"/>
    </reaction>
</comment>
<evidence type="ECO:0000256" key="13">
    <source>
        <dbReference type="ARBA" id="ARBA00047820"/>
    </source>
</evidence>
<name>A0A087TDG7_STEMI</name>
<dbReference type="EMBL" id="KK114726">
    <property type="protein sequence ID" value="KFM63156.1"/>
    <property type="molecule type" value="Genomic_DNA"/>
</dbReference>
<dbReference type="GO" id="GO:0046872">
    <property type="term" value="F:metal ion binding"/>
    <property type="evidence" value="ECO:0007669"/>
    <property type="project" value="UniProtKB-KW"/>
</dbReference>
<keyword evidence="10" id="KW-0539">Nucleus</keyword>
<keyword evidence="9" id="KW-0460">Magnesium</keyword>
<organism evidence="14 15">
    <name type="scientific">Stegodyphus mimosarum</name>
    <name type="common">African social velvet spider</name>
    <dbReference type="NCBI Taxonomy" id="407821"/>
    <lineage>
        <taxon>Eukaryota</taxon>
        <taxon>Metazoa</taxon>
        <taxon>Ecdysozoa</taxon>
        <taxon>Arthropoda</taxon>
        <taxon>Chelicerata</taxon>
        <taxon>Arachnida</taxon>
        <taxon>Araneae</taxon>
        <taxon>Araneomorphae</taxon>
        <taxon>Entelegynae</taxon>
        <taxon>Eresoidea</taxon>
        <taxon>Eresidae</taxon>
        <taxon>Stegodyphus</taxon>
    </lineage>
</organism>
<proteinExistence type="inferred from homology"/>
<protein>
    <recommendedName>
        <fullName evidence="12">Phospholysine phosphohistidine inorganic pyrophosphate phosphatase</fullName>
        <ecNumber evidence="5">3.6.1.1</ecNumber>
    </recommendedName>
</protein>
<evidence type="ECO:0000256" key="2">
    <source>
        <dbReference type="ARBA" id="ARBA00004123"/>
    </source>
</evidence>
<evidence type="ECO:0000256" key="8">
    <source>
        <dbReference type="ARBA" id="ARBA00022801"/>
    </source>
</evidence>
<evidence type="ECO:0000256" key="4">
    <source>
        <dbReference type="ARBA" id="ARBA00007958"/>
    </source>
</evidence>
<evidence type="ECO:0000256" key="5">
    <source>
        <dbReference type="ARBA" id="ARBA00012146"/>
    </source>
</evidence>
<comment type="cofactor">
    <cofactor evidence="1">
        <name>Mg(2+)</name>
        <dbReference type="ChEBI" id="CHEBI:18420"/>
    </cofactor>
</comment>
<keyword evidence="7" id="KW-0479">Metal-binding</keyword>
<dbReference type="GO" id="GO:0005829">
    <property type="term" value="C:cytosol"/>
    <property type="evidence" value="ECO:0007669"/>
    <property type="project" value="TreeGrafter"/>
</dbReference>
<dbReference type="OMA" id="ACTTEAM"/>
<dbReference type="EC" id="3.6.1.1" evidence="5"/>
<evidence type="ECO:0000256" key="11">
    <source>
        <dbReference type="ARBA" id="ARBA00037258"/>
    </source>
</evidence>
<evidence type="ECO:0000313" key="15">
    <source>
        <dbReference type="Proteomes" id="UP000054359"/>
    </source>
</evidence>
<dbReference type="InterPro" id="IPR023214">
    <property type="entry name" value="HAD_sf"/>
</dbReference>
<reference evidence="14 15" key="1">
    <citation type="submission" date="2013-11" db="EMBL/GenBank/DDBJ databases">
        <title>Genome sequencing of Stegodyphus mimosarum.</title>
        <authorList>
            <person name="Bechsgaard J."/>
        </authorList>
    </citation>
    <scope>NUCLEOTIDE SEQUENCE [LARGE SCALE GENOMIC DNA]</scope>
</reference>
<dbReference type="PANTHER" id="PTHR19288:SF44">
    <property type="entry name" value="PHOSPHOLYSINE PHOSPHOHISTIDINE INORGANIC PYROPHOSPHATE PHOSPHATASE"/>
    <property type="match status" value="1"/>
</dbReference>
<evidence type="ECO:0000256" key="3">
    <source>
        <dbReference type="ARBA" id="ARBA00004496"/>
    </source>
</evidence>
<evidence type="ECO:0000256" key="6">
    <source>
        <dbReference type="ARBA" id="ARBA00022490"/>
    </source>
</evidence>
<dbReference type="Proteomes" id="UP000054359">
    <property type="component" value="Unassembled WGS sequence"/>
</dbReference>
<evidence type="ECO:0000256" key="10">
    <source>
        <dbReference type="ARBA" id="ARBA00023242"/>
    </source>
</evidence>
<dbReference type="InterPro" id="IPR006439">
    <property type="entry name" value="HAD-SF_hydro_IA"/>
</dbReference>
<dbReference type="PANTHER" id="PTHR19288">
    <property type="entry name" value="4-NITROPHENYLPHOSPHATASE-RELATED"/>
    <property type="match status" value="1"/>
</dbReference>
<dbReference type="FunFam" id="3.40.50.1000:FF:000051">
    <property type="entry name" value="Phospholysine phosphohistidine inorganic pyrophosphate phosphatase"/>
    <property type="match status" value="1"/>
</dbReference>
<feature type="non-terminal residue" evidence="14">
    <location>
        <position position="171"/>
    </location>
</feature>
<keyword evidence="8" id="KW-0378">Hydrolase</keyword>
<evidence type="ECO:0000313" key="14">
    <source>
        <dbReference type="EMBL" id="KFM63156.1"/>
    </source>
</evidence>
<accession>A0A087TDG7</accession>
<dbReference type="AlphaFoldDB" id="A0A087TDG7"/>
<keyword evidence="15" id="KW-1185">Reference proteome</keyword>
<evidence type="ECO:0000256" key="12">
    <source>
        <dbReference type="ARBA" id="ARBA00039357"/>
    </source>
</evidence>
<evidence type="ECO:0000256" key="7">
    <source>
        <dbReference type="ARBA" id="ARBA00022723"/>
    </source>
</evidence>
<dbReference type="NCBIfam" id="TIGR01458">
    <property type="entry name" value="HAD-SF-IIA-hyp3"/>
    <property type="match status" value="1"/>
</dbReference>
<evidence type="ECO:0000256" key="9">
    <source>
        <dbReference type="ARBA" id="ARBA00022842"/>
    </source>
</evidence>
<dbReference type="OrthoDB" id="426235at2759"/>
<dbReference type="STRING" id="407821.A0A087TDG7"/>
<keyword evidence="6" id="KW-0963">Cytoplasm</keyword>
<dbReference type="NCBIfam" id="TIGR01549">
    <property type="entry name" value="HAD-SF-IA-v1"/>
    <property type="match status" value="1"/>
</dbReference>
<dbReference type="Gene3D" id="3.40.50.1000">
    <property type="entry name" value="HAD superfamily/HAD-like"/>
    <property type="match status" value="2"/>
</dbReference>
<dbReference type="SUPFAM" id="SSF56784">
    <property type="entry name" value="HAD-like"/>
    <property type="match status" value="1"/>
</dbReference>
<dbReference type="GO" id="GO:0005634">
    <property type="term" value="C:nucleus"/>
    <property type="evidence" value="ECO:0007669"/>
    <property type="project" value="UniProtKB-SubCell"/>
</dbReference>
<dbReference type="GO" id="GO:0004427">
    <property type="term" value="F:inorganic diphosphate phosphatase activity"/>
    <property type="evidence" value="ECO:0007669"/>
    <property type="project" value="UniProtKB-EC"/>
</dbReference>
<dbReference type="InterPro" id="IPR036412">
    <property type="entry name" value="HAD-like_sf"/>
</dbReference>
<evidence type="ECO:0000256" key="1">
    <source>
        <dbReference type="ARBA" id="ARBA00001946"/>
    </source>
</evidence>
<comment type="function">
    <text evidence="11">Phosphatase that hydrolyzes imidodiphosphate, 3-phosphohistidine and 6-phospholysine. Has broad substrate specificity and can also hydrolyze inorganic diphosphate, but with lower efficiency.</text>
</comment>
<sequence length="171" mass="18795">MQLRPFLLVHPNILPEFTDCNQSNPNCVVVGDAAEHFSFENMNKAFKIFIKSENPVLISMGKGRYYKENDELVMDLGGFTAALEYATGAEAKIIGKPSPEFFMDALKDMGVNPKEAVMVGDDIISDVRAAQECGLKGVLVKTGKFRPADMENPNVKPDAIVDNLSCFADML</sequence>
<dbReference type="Pfam" id="PF13242">
    <property type="entry name" value="Hydrolase_like"/>
    <property type="match status" value="1"/>
</dbReference>